<dbReference type="Gene3D" id="3.40.50.200">
    <property type="entry name" value="Peptidase S8/S53 domain"/>
    <property type="match status" value="1"/>
</dbReference>
<evidence type="ECO:0000313" key="11">
    <source>
        <dbReference type="EMBL" id="BDP40678.1"/>
    </source>
</evidence>
<evidence type="ECO:0000256" key="4">
    <source>
        <dbReference type="ARBA" id="ARBA00022825"/>
    </source>
</evidence>
<evidence type="ECO:0000256" key="8">
    <source>
        <dbReference type="SAM" id="SignalP"/>
    </source>
</evidence>
<dbReference type="InterPro" id="IPR051048">
    <property type="entry name" value="Peptidase_S8/S53_subtilisin"/>
</dbReference>
<evidence type="ECO:0000313" key="12">
    <source>
        <dbReference type="Proteomes" id="UP001064971"/>
    </source>
</evidence>
<protein>
    <recommendedName>
        <fullName evidence="13">Peptidase S8</fullName>
    </recommendedName>
</protein>
<dbReference type="PROSITE" id="PS00137">
    <property type="entry name" value="SUBTILASE_HIS"/>
    <property type="match status" value="1"/>
</dbReference>
<dbReference type="PRINTS" id="PR00723">
    <property type="entry name" value="SUBTILISIN"/>
</dbReference>
<feature type="signal peptide" evidence="8">
    <location>
        <begin position="1"/>
        <end position="26"/>
    </location>
</feature>
<name>A0ABM8AAB4_9DEIO</name>
<dbReference type="InterPro" id="IPR000209">
    <property type="entry name" value="Peptidase_S8/S53_dom"/>
</dbReference>
<dbReference type="PANTHER" id="PTHR43399:SF4">
    <property type="entry name" value="CELL WALL-ASSOCIATED PROTEASE"/>
    <property type="match status" value="1"/>
</dbReference>
<organism evidence="11 12">
    <name type="scientific">Deinococcus aetherius</name>
    <dbReference type="NCBI Taxonomy" id="200252"/>
    <lineage>
        <taxon>Bacteria</taxon>
        <taxon>Thermotogati</taxon>
        <taxon>Deinococcota</taxon>
        <taxon>Deinococci</taxon>
        <taxon>Deinococcales</taxon>
        <taxon>Deinococcaceae</taxon>
        <taxon>Deinococcus</taxon>
    </lineage>
</organism>
<evidence type="ECO:0000256" key="5">
    <source>
        <dbReference type="PROSITE-ProRule" id="PRU01240"/>
    </source>
</evidence>
<dbReference type="Pfam" id="PF00082">
    <property type="entry name" value="Peptidase_S8"/>
    <property type="match status" value="1"/>
</dbReference>
<reference evidence="11" key="1">
    <citation type="submission" date="2022-07" db="EMBL/GenBank/DDBJ databases">
        <title>Complete Genome Sequence of the Radioresistant Bacterium Deinococcus aetherius ST0316, Isolated from the Air Dust collected in Lower Stratosphere above Japan.</title>
        <authorList>
            <person name="Satoh K."/>
            <person name="Hagiwara K."/>
            <person name="Katsumata K."/>
            <person name="Kubo A."/>
            <person name="Yokobori S."/>
            <person name="Yamagishi A."/>
            <person name="Oono Y."/>
            <person name="Narumi I."/>
        </authorList>
    </citation>
    <scope>NUCLEOTIDE SEQUENCE</scope>
    <source>
        <strain evidence="11">ST0316</strain>
    </source>
</reference>
<keyword evidence="2 5" id="KW-0645">Protease</keyword>
<feature type="active site" description="Charge relay system" evidence="5">
    <location>
        <position position="405"/>
    </location>
</feature>
<keyword evidence="4 5" id="KW-0720">Serine protease</keyword>
<dbReference type="EMBL" id="AP026560">
    <property type="protein sequence ID" value="BDP40678.1"/>
    <property type="molecule type" value="Genomic_DNA"/>
</dbReference>
<evidence type="ECO:0000256" key="6">
    <source>
        <dbReference type="RuleBase" id="RU003355"/>
    </source>
</evidence>
<dbReference type="Pfam" id="PF04151">
    <property type="entry name" value="PPC"/>
    <property type="match status" value="1"/>
</dbReference>
<dbReference type="Proteomes" id="UP001064971">
    <property type="component" value="Chromosome"/>
</dbReference>
<dbReference type="InterPro" id="IPR022398">
    <property type="entry name" value="Peptidase_S8_His-AS"/>
</dbReference>
<feature type="chain" id="PRO_5047476386" description="Peptidase S8" evidence="8">
    <location>
        <begin position="27"/>
        <end position="606"/>
    </location>
</feature>
<comment type="similarity">
    <text evidence="1 5 6">Belongs to the peptidase S8 family.</text>
</comment>
<proteinExistence type="inferred from homology"/>
<dbReference type="InterPro" id="IPR023828">
    <property type="entry name" value="Peptidase_S8_Ser-AS"/>
</dbReference>
<dbReference type="PROSITE" id="PS51257">
    <property type="entry name" value="PROKAR_LIPOPROTEIN"/>
    <property type="match status" value="1"/>
</dbReference>
<dbReference type="InterPro" id="IPR007280">
    <property type="entry name" value="Peptidase_C_arc/bac"/>
</dbReference>
<keyword evidence="12" id="KW-1185">Reference proteome</keyword>
<dbReference type="SUPFAM" id="SSF52743">
    <property type="entry name" value="Subtilisin-like"/>
    <property type="match status" value="1"/>
</dbReference>
<dbReference type="PROSITE" id="PS51892">
    <property type="entry name" value="SUBTILASE"/>
    <property type="match status" value="1"/>
</dbReference>
<evidence type="ECO:0000259" key="10">
    <source>
        <dbReference type="Pfam" id="PF04151"/>
    </source>
</evidence>
<dbReference type="PANTHER" id="PTHR43399">
    <property type="entry name" value="SUBTILISIN-RELATED"/>
    <property type="match status" value="1"/>
</dbReference>
<keyword evidence="8" id="KW-0732">Signal</keyword>
<feature type="domain" description="Peptidase C-terminal archaeal/bacterial" evidence="10">
    <location>
        <begin position="519"/>
        <end position="584"/>
    </location>
</feature>
<evidence type="ECO:0008006" key="13">
    <source>
        <dbReference type="Google" id="ProtNLM"/>
    </source>
</evidence>
<dbReference type="InterPro" id="IPR015500">
    <property type="entry name" value="Peptidase_S8_subtilisin-rel"/>
</dbReference>
<evidence type="ECO:0000256" key="7">
    <source>
        <dbReference type="SAM" id="MobiDB-lite"/>
    </source>
</evidence>
<dbReference type="PROSITE" id="PS00138">
    <property type="entry name" value="SUBTILASE_SER"/>
    <property type="match status" value="1"/>
</dbReference>
<accession>A0ABM8AAB4</accession>
<feature type="compositionally biased region" description="Low complexity" evidence="7">
    <location>
        <begin position="225"/>
        <end position="237"/>
    </location>
</feature>
<evidence type="ECO:0000256" key="3">
    <source>
        <dbReference type="ARBA" id="ARBA00022801"/>
    </source>
</evidence>
<sequence length="606" mass="62245">MKKTSPVVLSLTVLLAACGQSTPQMSAPSASSNGAPLGTLATGTTTSACSALYATAPSGVQVDGTMRYGQVGTLILSFADDTAKGRAVTWMDSNLPVDLGKGLGAFQNLPMIAVKTLVTPELVETLKAKLPGLSSIYQDAPLQYKLAESVKFIGADVARSTYGVTGKGVGVAVLDSGIDGTHPDLKNVAKNVKLVGPITDAGVGGYLYVDTPDSDTTSGHGTHVASTIGGSGAASEGSARMRRGVAPGVTLVGVGAGEGLSILYALQGFDYLMKPEVRETYNVRVISNSWGSSGEFAPYNPISLAAKRAYDAGMIVTFAAGNEGPGANTLNPYSASPCVISVAAGDKKGYLADFSSRGRAGDALVHPDVTAPGVDISAARAKTGLAATTVPDVDNPQYATISGTSMATPHISGVIALMLEANPGLTLDGVMAIFQKTSRPMYYAEPATSGLDPNQVVTKRRELWEVGYGYVDANAAVREAVRQNAARYTVTTTGLPGWSGTVTTSVCGPQVNCVTTAQDAHTLSVPSGASALRVATEWGNPAYDLDLEVYNPSGQLVGSSAQGTSTGEAVSIPNPVAGNWKVVLKGYLNAQTSYTGTAEVDKVVRR</sequence>
<dbReference type="InterPro" id="IPR036852">
    <property type="entry name" value="Peptidase_S8/S53_dom_sf"/>
</dbReference>
<gene>
    <name evidence="11" type="ORF">DAETH_06470</name>
</gene>
<dbReference type="Gene3D" id="2.60.120.380">
    <property type="match status" value="1"/>
</dbReference>
<evidence type="ECO:0000256" key="2">
    <source>
        <dbReference type="ARBA" id="ARBA00022670"/>
    </source>
</evidence>
<dbReference type="PROSITE" id="PS00136">
    <property type="entry name" value="SUBTILASE_ASP"/>
    <property type="match status" value="1"/>
</dbReference>
<evidence type="ECO:0000259" key="9">
    <source>
        <dbReference type="Pfam" id="PF00082"/>
    </source>
</evidence>
<feature type="active site" description="Charge relay system" evidence="5">
    <location>
        <position position="220"/>
    </location>
</feature>
<dbReference type="RefSeq" id="WP_264776503.1">
    <property type="nucleotide sequence ID" value="NZ_AP026560.1"/>
</dbReference>
<feature type="region of interest" description="Disordered" evidence="7">
    <location>
        <begin position="218"/>
        <end position="237"/>
    </location>
</feature>
<dbReference type="InterPro" id="IPR023827">
    <property type="entry name" value="Peptidase_S8_Asp-AS"/>
</dbReference>
<feature type="active site" description="Charge relay system" evidence="5">
    <location>
        <position position="175"/>
    </location>
</feature>
<keyword evidence="3 5" id="KW-0378">Hydrolase</keyword>
<feature type="domain" description="Peptidase S8/S53" evidence="9">
    <location>
        <begin position="166"/>
        <end position="438"/>
    </location>
</feature>
<evidence type="ECO:0000256" key="1">
    <source>
        <dbReference type="ARBA" id="ARBA00011073"/>
    </source>
</evidence>